<keyword evidence="6" id="KW-0472">Membrane</keyword>
<reference evidence="8" key="1">
    <citation type="submission" date="2009-12" db="EMBL/GenBank/DDBJ databases">
        <authorList>
            <person name="Weinstock G."/>
            <person name="Sodergren E."/>
            <person name="Clifton S."/>
            <person name="Fulton L."/>
            <person name="Fulton B."/>
            <person name="Courtney L."/>
            <person name="Fronick C."/>
            <person name="Harrison M."/>
            <person name="Strong C."/>
            <person name="Farmer C."/>
            <person name="Delahaunty K."/>
            <person name="Markovic C."/>
            <person name="Hall O."/>
            <person name="Minx P."/>
            <person name="Tomlinson C."/>
            <person name="Mitreva M."/>
            <person name="Nelson J."/>
            <person name="Hou S."/>
            <person name="Wollam A."/>
            <person name="Pepin K.H."/>
            <person name="Johnson M."/>
            <person name="Bhonagiri V."/>
            <person name="Nash W.E."/>
            <person name="Warren W."/>
            <person name="Chinwalla A."/>
            <person name="Mardis E.R."/>
            <person name="Wilson R.K."/>
        </authorList>
    </citation>
    <scope>NUCLEOTIDE SEQUENCE [LARGE SCALE GENOMIC DNA]</scope>
    <source>
        <strain evidence="8">DSM 15176</strain>
    </source>
</reference>
<feature type="transmembrane region" description="Helical" evidence="6">
    <location>
        <begin position="136"/>
        <end position="155"/>
    </location>
</feature>
<evidence type="ECO:0000256" key="3">
    <source>
        <dbReference type="ARBA" id="ARBA00022729"/>
    </source>
</evidence>
<dbReference type="Pfam" id="PF00746">
    <property type="entry name" value="Gram_pos_anchor"/>
    <property type="match status" value="1"/>
</dbReference>
<dbReference type="PROSITE" id="PS50847">
    <property type="entry name" value="GRAM_POS_ANCHORING"/>
    <property type="match status" value="1"/>
</dbReference>
<proteinExistence type="predicted"/>
<dbReference type="InterPro" id="IPR019931">
    <property type="entry name" value="LPXTG_anchor"/>
</dbReference>
<evidence type="ECO:0000256" key="6">
    <source>
        <dbReference type="SAM" id="Phobius"/>
    </source>
</evidence>
<keyword evidence="4" id="KW-0572">Peptidoglycan-anchor</keyword>
<dbReference type="EMBL" id="ACBY02000064">
    <property type="protein sequence ID" value="EFB74598.1"/>
    <property type="molecule type" value="Genomic_DNA"/>
</dbReference>
<keyword evidence="9" id="KW-1185">Reference proteome</keyword>
<name>D1PRQ7_9FIRM</name>
<evidence type="ECO:0000256" key="5">
    <source>
        <dbReference type="SAM" id="MobiDB-lite"/>
    </source>
</evidence>
<evidence type="ECO:0000256" key="4">
    <source>
        <dbReference type="ARBA" id="ARBA00023088"/>
    </source>
</evidence>
<organism evidence="8 9">
    <name type="scientific">Subdoligranulum variabile DSM 15176</name>
    <dbReference type="NCBI Taxonomy" id="411471"/>
    <lineage>
        <taxon>Bacteria</taxon>
        <taxon>Bacillati</taxon>
        <taxon>Bacillota</taxon>
        <taxon>Clostridia</taxon>
        <taxon>Eubacteriales</taxon>
        <taxon>Oscillospiraceae</taxon>
        <taxon>Subdoligranulum</taxon>
    </lineage>
</organism>
<keyword evidence="6" id="KW-1133">Transmembrane helix</keyword>
<sequence>MFTVTSTRLGTTAGNTETPAVTKTDSGLQVTLKGLSPVVIGWDKIETPSSGGSTAPAATATPAPSDNITYYTCPSCGYHNWTATEAGYRCDHCGYVESTKQLSGYGNVKGTYTPGSGATSTAASTVPQTGDESNPVLWTVLLLVSGLALGGLAIAKRKKQQ</sequence>
<protein>
    <submittedName>
        <fullName evidence="8">LPXTG-motif cell wall anchor domain protein</fullName>
    </submittedName>
</protein>
<dbReference type="STRING" id="411471.SUBVAR_07066"/>
<evidence type="ECO:0000256" key="1">
    <source>
        <dbReference type="ARBA" id="ARBA00022512"/>
    </source>
</evidence>
<feature type="region of interest" description="Disordered" evidence="5">
    <location>
        <begin position="1"/>
        <end position="22"/>
    </location>
</feature>
<evidence type="ECO:0000256" key="2">
    <source>
        <dbReference type="ARBA" id="ARBA00022525"/>
    </source>
</evidence>
<accession>D1PRQ7</accession>
<evidence type="ECO:0000259" key="7">
    <source>
        <dbReference type="PROSITE" id="PS50847"/>
    </source>
</evidence>
<dbReference type="HOGENOM" id="CLU_1642853_0_0_9"/>
<keyword evidence="3" id="KW-0732">Signal</keyword>
<keyword evidence="6" id="KW-0812">Transmembrane</keyword>
<dbReference type="Proteomes" id="UP000003438">
    <property type="component" value="Unassembled WGS sequence"/>
</dbReference>
<gene>
    <name evidence="8" type="ORF">SUBVAR_07066</name>
</gene>
<keyword evidence="1" id="KW-0134">Cell wall</keyword>
<evidence type="ECO:0000313" key="9">
    <source>
        <dbReference type="Proteomes" id="UP000003438"/>
    </source>
</evidence>
<dbReference type="AlphaFoldDB" id="D1PRQ7"/>
<keyword evidence="2" id="KW-0964">Secreted</keyword>
<evidence type="ECO:0000313" key="8">
    <source>
        <dbReference type="EMBL" id="EFB74598.1"/>
    </source>
</evidence>
<feature type="domain" description="Gram-positive cocci surface proteins LPxTG" evidence="7">
    <location>
        <begin position="126"/>
        <end position="161"/>
    </location>
</feature>
<dbReference type="NCBIfam" id="TIGR01167">
    <property type="entry name" value="LPXTG_anchor"/>
    <property type="match status" value="1"/>
</dbReference>
<comment type="caution">
    <text evidence="8">The sequence shown here is derived from an EMBL/GenBank/DDBJ whole genome shotgun (WGS) entry which is preliminary data.</text>
</comment>